<dbReference type="PROSITE" id="PS51904">
    <property type="entry name" value="GLYCOSYL_HYDROL_F25_2"/>
    <property type="match status" value="1"/>
</dbReference>
<reference evidence="4" key="1">
    <citation type="submission" date="2023-06" db="EMBL/GenBank/DDBJ databases">
        <title>Genomic analysis of the entomopathogenic nematode Steinernema hermaphroditum.</title>
        <authorList>
            <person name="Schwarz E.M."/>
            <person name="Heppert J.K."/>
            <person name="Baniya A."/>
            <person name="Schwartz H.T."/>
            <person name="Tan C.-H."/>
            <person name="Antoshechkin I."/>
            <person name="Sternberg P.W."/>
            <person name="Goodrich-Blair H."/>
            <person name="Dillman A.R."/>
        </authorList>
    </citation>
    <scope>NUCLEOTIDE SEQUENCE</scope>
    <source>
        <strain evidence="4">PS9179</strain>
        <tissue evidence="4">Whole animal</tissue>
    </source>
</reference>
<proteinExistence type="inferred from homology"/>
<evidence type="ECO:0000256" key="3">
    <source>
        <dbReference type="SAM" id="SignalP"/>
    </source>
</evidence>
<dbReference type="PANTHER" id="PTHR23208:SF36">
    <property type="entry name" value="LYSOZYME-RELATED"/>
    <property type="match status" value="1"/>
</dbReference>
<dbReference type="InterPro" id="IPR017853">
    <property type="entry name" value="GH"/>
</dbReference>
<dbReference type="GO" id="GO:0045087">
    <property type="term" value="P:innate immune response"/>
    <property type="evidence" value="ECO:0007669"/>
    <property type="project" value="TreeGrafter"/>
</dbReference>
<feature type="signal peptide" evidence="3">
    <location>
        <begin position="1"/>
        <end position="29"/>
    </location>
</feature>
<dbReference type="EMBL" id="JAUCMV010000005">
    <property type="protein sequence ID" value="KAK0394627.1"/>
    <property type="molecule type" value="Genomic_DNA"/>
</dbReference>
<organism evidence="4 5">
    <name type="scientific">Steinernema hermaphroditum</name>
    <dbReference type="NCBI Taxonomy" id="289476"/>
    <lineage>
        <taxon>Eukaryota</taxon>
        <taxon>Metazoa</taxon>
        <taxon>Ecdysozoa</taxon>
        <taxon>Nematoda</taxon>
        <taxon>Chromadorea</taxon>
        <taxon>Rhabditida</taxon>
        <taxon>Tylenchina</taxon>
        <taxon>Panagrolaimomorpha</taxon>
        <taxon>Strongyloidoidea</taxon>
        <taxon>Steinernematidae</taxon>
        <taxon>Steinernema</taxon>
    </lineage>
</organism>
<comment type="caution">
    <text evidence="4">The sequence shown here is derived from an EMBL/GenBank/DDBJ whole genome shotgun (WGS) entry which is preliminary data.</text>
</comment>
<dbReference type="CDD" id="cd06416">
    <property type="entry name" value="GH25_Lys1-like"/>
    <property type="match status" value="1"/>
</dbReference>
<dbReference type="AlphaFoldDB" id="A0AA39GW36"/>
<dbReference type="GO" id="GO:0003796">
    <property type="term" value="F:lysozyme activity"/>
    <property type="evidence" value="ECO:0007669"/>
    <property type="project" value="InterPro"/>
</dbReference>
<dbReference type="InterPro" id="IPR002053">
    <property type="entry name" value="Glyco_hydro_25"/>
</dbReference>
<dbReference type="Gene3D" id="3.20.20.80">
    <property type="entry name" value="Glycosidases"/>
    <property type="match status" value="1"/>
</dbReference>
<dbReference type="PANTHER" id="PTHR23208">
    <property type="entry name" value="LYSOZYME PROTEIN"/>
    <property type="match status" value="1"/>
</dbReference>
<dbReference type="GO" id="GO:0009253">
    <property type="term" value="P:peptidoglycan catabolic process"/>
    <property type="evidence" value="ECO:0007669"/>
    <property type="project" value="InterPro"/>
</dbReference>
<dbReference type="Pfam" id="PF01183">
    <property type="entry name" value="Glyco_hydro_25"/>
    <property type="match status" value="1"/>
</dbReference>
<protein>
    <submittedName>
        <fullName evidence="4">Uncharacterized protein</fullName>
    </submittedName>
</protein>
<keyword evidence="5" id="KW-1185">Reference proteome</keyword>
<dbReference type="InterPro" id="IPR051595">
    <property type="entry name" value="GH25_Enzymes"/>
</dbReference>
<evidence type="ECO:0000313" key="4">
    <source>
        <dbReference type="EMBL" id="KAK0394627.1"/>
    </source>
</evidence>
<feature type="chain" id="PRO_5041399797" evidence="3">
    <location>
        <begin position="30"/>
        <end position="226"/>
    </location>
</feature>
<evidence type="ECO:0000256" key="2">
    <source>
        <dbReference type="ARBA" id="ARBA00022729"/>
    </source>
</evidence>
<name>A0AA39GW36_9BILA</name>
<dbReference type="GO" id="GO:0016998">
    <property type="term" value="P:cell wall macromolecule catabolic process"/>
    <property type="evidence" value="ECO:0007669"/>
    <property type="project" value="InterPro"/>
</dbReference>
<accession>A0AA39GW36</accession>
<dbReference type="SUPFAM" id="SSF51445">
    <property type="entry name" value="(Trans)glycosidases"/>
    <property type="match status" value="1"/>
</dbReference>
<dbReference type="Proteomes" id="UP001175271">
    <property type="component" value="Unassembled WGS sequence"/>
</dbReference>
<dbReference type="GO" id="GO:0007165">
    <property type="term" value="P:signal transduction"/>
    <property type="evidence" value="ECO:0007669"/>
    <property type="project" value="TreeGrafter"/>
</dbReference>
<comment type="similarity">
    <text evidence="1">Belongs to the glycosyl hydrolase 25 family.</text>
</comment>
<evidence type="ECO:0000313" key="5">
    <source>
        <dbReference type="Proteomes" id="UP001175271"/>
    </source>
</evidence>
<keyword evidence="2 3" id="KW-0732">Signal</keyword>
<dbReference type="FunFam" id="3.20.20.80:FF:000134">
    <property type="entry name" value="Glycoside hydrolase"/>
    <property type="match status" value="1"/>
</dbReference>
<sequence length="226" mass="25622">MSAYNVLLSVGGMLLPALILLAFAHETSGTTGFDAIQPMSASTFKCLAYNNMKFFIGRVWESVGNYDFTGIQNIKNARAGGIEYVDGYIFPCLKSSCAPAKNQVEATINRLRADGAKIGMLWMDIERLEWPANHEHNRQFITDMVNEAEKMGVKVGIYSNYYNWEEIVGLDWTAMSKYPLWWANYNGEPGYEKYREFGGWTKPSIHQYEGNKAGPCGVQLDYNWYP</sequence>
<gene>
    <name evidence="4" type="ORF">QR680_000844</name>
</gene>
<evidence type="ECO:0000256" key="1">
    <source>
        <dbReference type="ARBA" id="ARBA00010646"/>
    </source>
</evidence>